<proteinExistence type="predicted"/>
<accession>A0ABY1JVP3</accession>
<comment type="caution">
    <text evidence="1">The sequence shown here is derived from an EMBL/GenBank/DDBJ whole genome shotgun (WGS) entry which is preliminary data.</text>
</comment>
<keyword evidence="2" id="KW-1185">Reference proteome</keyword>
<protein>
    <submittedName>
        <fullName evidence="1">Uncharacterized protein</fullName>
    </submittedName>
</protein>
<evidence type="ECO:0000313" key="1">
    <source>
        <dbReference type="EMBL" id="SIQ85822.1"/>
    </source>
</evidence>
<gene>
    <name evidence="1" type="ORF">SAMN05421578_104369</name>
</gene>
<evidence type="ECO:0000313" key="2">
    <source>
        <dbReference type="Proteomes" id="UP000186666"/>
    </source>
</evidence>
<name>A0ABY1JVP3_9BACL</name>
<sequence length="52" mass="6030">MLYLRALALTKSKESLNRQYIQFEETLYRELGITPFSKVSALFNQLMSELGS</sequence>
<reference evidence="1 2" key="1">
    <citation type="submission" date="2017-01" db="EMBL/GenBank/DDBJ databases">
        <authorList>
            <person name="Varghese N."/>
            <person name="Submissions S."/>
        </authorList>
    </citation>
    <scope>NUCLEOTIDE SEQUENCE [LARGE SCALE GENOMIC DNA]</scope>
    <source>
        <strain evidence="1 2">ATCC 23464</strain>
    </source>
</reference>
<organism evidence="1 2">
    <name type="scientific">Paenibacillus macquariensis</name>
    <dbReference type="NCBI Taxonomy" id="948756"/>
    <lineage>
        <taxon>Bacteria</taxon>
        <taxon>Bacillati</taxon>
        <taxon>Bacillota</taxon>
        <taxon>Bacilli</taxon>
        <taxon>Bacillales</taxon>
        <taxon>Paenibacillaceae</taxon>
        <taxon>Paenibacillus</taxon>
    </lineage>
</organism>
<dbReference type="EMBL" id="FTNK01000004">
    <property type="protein sequence ID" value="SIQ85822.1"/>
    <property type="molecule type" value="Genomic_DNA"/>
</dbReference>
<dbReference type="Proteomes" id="UP000186666">
    <property type="component" value="Unassembled WGS sequence"/>
</dbReference>